<evidence type="ECO:0000313" key="2">
    <source>
        <dbReference type="Proteomes" id="UP000307602"/>
    </source>
</evidence>
<dbReference type="EMBL" id="SRSO01000006">
    <property type="protein sequence ID" value="TGV03495.1"/>
    <property type="molecule type" value="Genomic_DNA"/>
</dbReference>
<dbReference type="RefSeq" id="WP_135876189.1">
    <property type="nucleotide sequence ID" value="NZ_SRSO01000006.1"/>
</dbReference>
<dbReference type="AlphaFoldDB" id="A0A4S1DZP2"/>
<sequence>MSNKIRRRAFKINKERDRIRLRRLRALGLITGNSLAKIEDSKNLSSLGRVAAYGTLFAHKKAKEISDEMIFVRDGKVIRQVKGKKPQILEQLSTRKAKKGDILYLQNS</sequence>
<keyword evidence="2" id="KW-1185">Reference proteome</keyword>
<comment type="caution">
    <text evidence="1">The sequence shown here is derived from an EMBL/GenBank/DDBJ whole genome shotgun (WGS) entry which is preliminary data.</text>
</comment>
<reference evidence="1 2" key="1">
    <citation type="submission" date="2019-04" db="EMBL/GenBank/DDBJ databases">
        <authorList>
            <person name="Liu A."/>
        </authorList>
    </citation>
    <scope>NUCLEOTIDE SEQUENCE [LARGE SCALE GENOMIC DNA]</scope>
    <source>
        <strain evidence="1 2">RZ03</strain>
    </source>
</reference>
<name>A0A4S1DZP2_9FLAO</name>
<evidence type="ECO:0000313" key="1">
    <source>
        <dbReference type="EMBL" id="TGV03495.1"/>
    </source>
</evidence>
<gene>
    <name evidence="1" type="ORF">EM932_05540</name>
</gene>
<dbReference type="Proteomes" id="UP000307602">
    <property type="component" value="Unassembled WGS sequence"/>
</dbReference>
<organism evidence="1 2">
    <name type="scientific">Flavivirga rizhaonensis</name>
    <dbReference type="NCBI Taxonomy" id="2559571"/>
    <lineage>
        <taxon>Bacteria</taxon>
        <taxon>Pseudomonadati</taxon>
        <taxon>Bacteroidota</taxon>
        <taxon>Flavobacteriia</taxon>
        <taxon>Flavobacteriales</taxon>
        <taxon>Flavobacteriaceae</taxon>
        <taxon>Flavivirga</taxon>
    </lineage>
</organism>
<protein>
    <submittedName>
        <fullName evidence="1">Uncharacterized protein</fullName>
    </submittedName>
</protein>
<proteinExistence type="predicted"/>
<accession>A0A4S1DZP2</accession>